<evidence type="ECO:0000256" key="3">
    <source>
        <dbReference type="ARBA" id="ARBA00022833"/>
    </source>
</evidence>
<evidence type="ECO:0000313" key="6">
    <source>
        <dbReference type="Proteomes" id="UP000196230"/>
    </source>
</evidence>
<evidence type="ECO:0000259" key="4">
    <source>
        <dbReference type="PROSITE" id="PS51266"/>
    </source>
</evidence>
<proteinExistence type="predicted"/>
<protein>
    <recommendedName>
        <fullName evidence="4">CHY-type domain-containing protein</fullName>
    </recommendedName>
</protein>
<dbReference type="PROSITE" id="PS51266">
    <property type="entry name" value="ZF_CHY"/>
    <property type="match status" value="1"/>
</dbReference>
<accession>A0A1R4I669</accession>
<keyword evidence="2" id="KW-0863">Zinc-finger</keyword>
<dbReference type="PIRSF" id="PIRSF017292">
    <property type="entry name" value="UCP017292_Znf_CHY"/>
    <property type="match status" value="1"/>
</dbReference>
<name>A0A1R4I669_9MICC</name>
<dbReference type="SUPFAM" id="SSF161219">
    <property type="entry name" value="CHY zinc finger-like"/>
    <property type="match status" value="1"/>
</dbReference>
<dbReference type="RefSeq" id="WP_087133252.1">
    <property type="nucleotide sequence ID" value="NZ_FUKP01000001.1"/>
</dbReference>
<evidence type="ECO:0000256" key="2">
    <source>
        <dbReference type="ARBA" id="ARBA00022771"/>
    </source>
</evidence>
<dbReference type="EMBL" id="FUKP01000001">
    <property type="protein sequence ID" value="SJN15381.1"/>
    <property type="molecule type" value="Genomic_DNA"/>
</dbReference>
<reference evidence="5 6" key="1">
    <citation type="submission" date="2017-02" db="EMBL/GenBank/DDBJ databases">
        <authorList>
            <person name="Peterson S.W."/>
        </authorList>
    </citation>
    <scope>NUCLEOTIDE SEQUENCE [LARGE SCALE GENOMIC DNA]</scope>
    <source>
        <strain evidence="5 6">2B3F</strain>
    </source>
</reference>
<feature type="domain" description="CHY-type" evidence="4">
    <location>
        <begin position="19"/>
        <end position="99"/>
    </location>
</feature>
<dbReference type="Pfam" id="PF05495">
    <property type="entry name" value="zf-CHY"/>
    <property type="match status" value="1"/>
</dbReference>
<evidence type="ECO:0000256" key="1">
    <source>
        <dbReference type="ARBA" id="ARBA00022723"/>
    </source>
</evidence>
<dbReference type="GO" id="GO:0008270">
    <property type="term" value="F:zinc ion binding"/>
    <property type="evidence" value="ECO:0007669"/>
    <property type="project" value="UniProtKB-KW"/>
</dbReference>
<keyword evidence="3" id="KW-0862">Zinc</keyword>
<dbReference type="InterPro" id="IPR008913">
    <property type="entry name" value="Znf_CHY"/>
</dbReference>
<organism evidence="5 6">
    <name type="scientific">Micrococcus lylae</name>
    <dbReference type="NCBI Taxonomy" id="1273"/>
    <lineage>
        <taxon>Bacteria</taxon>
        <taxon>Bacillati</taxon>
        <taxon>Actinomycetota</taxon>
        <taxon>Actinomycetes</taxon>
        <taxon>Micrococcales</taxon>
        <taxon>Micrococcaceae</taxon>
        <taxon>Micrococcus</taxon>
    </lineage>
</organism>
<evidence type="ECO:0000313" key="5">
    <source>
        <dbReference type="EMBL" id="SJN15381.1"/>
    </source>
</evidence>
<dbReference type="Proteomes" id="UP000196230">
    <property type="component" value="Unassembled WGS sequence"/>
</dbReference>
<dbReference type="InterPro" id="IPR016694">
    <property type="entry name" value="UCP017292"/>
</dbReference>
<dbReference type="InterPro" id="IPR037274">
    <property type="entry name" value="Znf_CHY_sf"/>
</dbReference>
<gene>
    <name evidence="5" type="ORF">FM125_00155</name>
</gene>
<keyword evidence="1" id="KW-0479">Metal-binding</keyword>
<dbReference type="AlphaFoldDB" id="A0A1R4I669"/>
<sequence>MSSVPSLVPVHGVELRGLLVDRQSRCVHYAGPTDVVALQLACCPDYWACRRCHDALAGHDAVPTPLEDVHRMPALCGVCGHRMHTHDYLDAESCPACGAGFNPGCRLHRHLYFSLPTSP</sequence>